<comment type="subcellular location">
    <subcellularLocation>
        <location evidence="1">Mitochondrion matrix</location>
    </subcellularLocation>
</comment>
<dbReference type="InterPro" id="IPR019810">
    <property type="entry name" value="Citrate_synthase_AS"/>
</dbReference>
<dbReference type="GO" id="GO:0005759">
    <property type="term" value="C:mitochondrial matrix"/>
    <property type="evidence" value="ECO:0007669"/>
    <property type="project" value="UniProtKB-SubCell"/>
</dbReference>
<sequence>MLALHKLQKHGKNLLNILLASQHSKSCKSISLEKTMEEIVKEQREVVKKVLSEHGKTVVDTIKVSQLYGGMRGILGFICETSCVFPKEGILFRGHSIPKIEECLPRAEGGCVPLPEGMIWLLMTGKLPTQEEVKYITKYLNEHSTLPEYVIGVMDNLPKDLHPMTHFAIGLQALQLNSITLKERNEHQKTEWWRLILRDSMDLLSKITLIAAHTYNHNYRGEKICYEVDCELDWSANFTKMMGFKNPKFDECIRMYLTIHADHEGGNVSAHACHLVGSALADPYISFVAGLNGLAGPLHGLANQEVLTFLNELIKDVGKGPTDEQVLNWLKAWLKPGKVVPGYGHAVLRVTDPRFTTQENFAKRNIKDDAMVNLVHQLYRVVPNFLKSLKKVQNPYPNVDAHSGVLLSHYGMTQNDFYTVLFGVSRAIGLMSQLVWARAFMYPIERPDTTTTEGLLELIKAKKEAENKQGNDTKDAKNKKDKK</sequence>
<dbReference type="PANTHER" id="PTHR11739:SF8">
    <property type="entry name" value="CITRATE SYNTHASE, MITOCHONDRIAL"/>
    <property type="match status" value="1"/>
</dbReference>
<dbReference type="PROSITE" id="PS00480">
    <property type="entry name" value="CITRATE_SYNTHASE"/>
    <property type="match status" value="1"/>
</dbReference>
<evidence type="ECO:0000256" key="5">
    <source>
        <dbReference type="RuleBase" id="RU000441"/>
    </source>
</evidence>
<dbReference type="Gene3D" id="1.10.580.10">
    <property type="entry name" value="Citrate Synthase, domain 1"/>
    <property type="match status" value="1"/>
</dbReference>
<protein>
    <recommendedName>
        <fullName evidence="5">Citrate synthase</fullName>
    </recommendedName>
</protein>
<dbReference type="VEuPathDB" id="VectorBase:GPAI014037"/>
<dbReference type="InterPro" id="IPR016143">
    <property type="entry name" value="Citrate_synth-like_sm_a-sub"/>
</dbReference>
<dbReference type="GO" id="GO:0005975">
    <property type="term" value="P:carbohydrate metabolic process"/>
    <property type="evidence" value="ECO:0007669"/>
    <property type="project" value="TreeGrafter"/>
</dbReference>
<evidence type="ECO:0000256" key="6">
    <source>
        <dbReference type="SAM" id="MobiDB-lite"/>
    </source>
</evidence>
<evidence type="ECO:0000313" key="8">
    <source>
        <dbReference type="Proteomes" id="UP000092445"/>
    </source>
</evidence>
<evidence type="ECO:0000313" key="7">
    <source>
        <dbReference type="EnsemblMetazoa" id="GPAI014037-PA"/>
    </source>
</evidence>
<dbReference type="InterPro" id="IPR002020">
    <property type="entry name" value="Citrate_synthase"/>
</dbReference>
<keyword evidence="8" id="KW-1185">Reference proteome</keyword>
<dbReference type="AlphaFoldDB" id="A0A1A9ZGM4"/>
<reference evidence="8" key="1">
    <citation type="submission" date="2014-03" db="EMBL/GenBank/DDBJ databases">
        <authorList>
            <person name="Aksoy S."/>
            <person name="Warren W."/>
            <person name="Wilson R.K."/>
        </authorList>
    </citation>
    <scope>NUCLEOTIDE SEQUENCE [LARGE SCALE GENOMIC DNA]</scope>
    <source>
        <strain evidence="8">IAEA</strain>
    </source>
</reference>
<dbReference type="Proteomes" id="UP000092445">
    <property type="component" value="Unassembled WGS sequence"/>
</dbReference>
<dbReference type="SUPFAM" id="SSF48256">
    <property type="entry name" value="Citrate synthase"/>
    <property type="match status" value="1"/>
</dbReference>
<reference evidence="7" key="2">
    <citation type="submission" date="2020-05" db="UniProtKB">
        <authorList>
            <consortium name="EnsemblMetazoa"/>
        </authorList>
    </citation>
    <scope>IDENTIFICATION</scope>
    <source>
        <strain evidence="7">IAEA</strain>
    </source>
</reference>
<accession>A0A1A9ZGM4</accession>
<keyword evidence="4 5" id="KW-0808">Transferase</keyword>
<feature type="region of interest" description="Disordered" evidence="6">
    <location>
        <begin position="463"/>
        <end position="483"/>
    </location>
</feature>
<name>A0A1A9ZGM4_GLOPL</name>
<dbReference type="Pfam" id="PF00285">
    <property type="entry name" value="Citrate_synt"/>
    <property type="match status" value="1"/>
</dbReference>
<dbReference type="PANTHER" id="PTHR11739">
    <property type="entry name" value="CITRATE SYNTHASE"/>
    <property type="match status" value="1"/>
</dbReference>
<dbReference type="GO" id="GO:0006099">
    <property type="term" value="P:tricarboxylic acid cycle"/>
    <property type="evidence" value="ECO:0007669"/>
    <property type="project" value="TreeGrafter"/>
</dbReference>
<evidence type="ECO:0000256" key="1">
    <source>
        <dbReference type="ARBA" id="ARBA00004305"/>
    </source>
</evidence>
<organism evidence="7 8">
    <name type="scientific">Glossina pallidipes</name>
    <name type="common">Tsetse fly</name>
    <dbReference type="NCBI Taxonomy" id="7398"/>
    <lineage>
        <taxon>Eukaryota</taxon>
        <taxon>Metazoa</taxon>
        <taxon>Ecdysozoa</taxon>
        <taxon>Arthropoda</taxon>
        <taxon>Hexapoda</taxon>
        <taxon>Insecta</taxon>
        <taxon>Pterygota</taxon>
        <taxon>Neoptera</taxon>
        <taxon>Endopterygota</taxon>
        <taxon>Diptera</taxon>
        <taxon>Brachycera</taxon>
        <taxon>Muscomorpha</taxon>
        <taxon>Hippoboscoidea</taxon>
        <taxon>Glossinidae</taxon>
        <taxon>Glossina</taxon>
    </lineage>
</organism>
<evidence type="ECO:0000256" key="3">
    <source>
        <dbReference type="ARBA" id="ARBA00011738"/>
    </source>
</evidence>
<evidence type="ECO:0000256" key="4">
    <source>
        <dbReference type="ARBA" id="ARBA00022679"/>
    </source>
</evidence>
<dbReference type="NCBIfam" id="NF007128">
    <property type="entry name" value="PRK09569.1"/>
    <property type="match status" value="1"/>
</dbReference>
<dbReference type="STRING" id="7398.A0A1A9ZGM4"/>
<comment type="subunit">
    <text evidence="3">Homodimer.</text>
</comment>
<dbReference type="GO" id="GO:0046912">
    <property type="term" value="F:acyltransferase activity, acyl groups converted into alkyl on transfer"/>
    <property type="evidence" value="ECO:0007669"/>
    <property type="project" value="InterPro"/>
</dbReference>
<dbReference type="EnsemblMetazoa" id="GPAI014037-RA">
    <property type="protein sequence ID" value="GPAI014037-PA"/>
    <property type="gene ID" value="GPAI014037"/>
</dbReference>
<dbReference type="InterPro" id="IPR036969">
    <property type="entry name" value="Citrate_synthase_sf"/>
</dbReference>
<dbReference type="PRINTS" id="PR00143">
    <property type="entry name" value="CITRTSNTHASE"/>
</dbReference>
<evidence type="ECO:0000256" key="2">
    <source>
        <dbReference type="ARBA" id="ARBA00010566"/>
    </source>
</evidence>
<dbReference type="Gene3D" id="1.10.230.10">
    <property type="entry name" value="Cytochrome P450-Terp, domain 2"/>
    <property type="match status" value="1"/>
</dbReference>
<proteinExistence type="inferred from homology"/>
<comment type="similarity">
    <text evidence="2 5">Belongs to the citrate synthase family.</text>
</comment>
<dbReference type="InterPro" id="IPR016142">
    <property type="entry name" value="Citrate_synth-like_lrg_a-sub"/>
</dbReference>